<reference evidence="2 3" key="1">
    <citation type="submission" date="2018-09" db="EMBL/GenBank/DDBJ databases">
        <title>The complete genome sequence of Neokomagataea tanensis NBRC 106556(T).</title>
        <authorList>
            <person name="Chua K.-O."/>
            <person name="See-Too W.-S."/>
            <person name="Hong K.-W."/>
            <person name="Yin W.-F."/>
            <person name="Chan K.-G."/>
        </authorList>
    </citation>
    <scope>NUCLEOTIDE SEQUENCE [LARGE SCALE GENOMIC DNA]</scope>
    <source>
        <strain evidence="3">AH13 \ NBRC 106556</strain>
    </source>
</reference>
<accession>A0A4Y6V8P1</accession>
<protein>
    <recommendedName>
        <fullName evidence="4">Tetratricopeptide repeat protein</fullName>
    </recommendedName>
</protein>
<gene>
    <name evidence="2" type="ORF">D5366_07255</name>
</gene>
<dbReference type="EMBL" id="CP032485">
    <property type="protein sequence ID" value="QDH25040.1"/>
    <property type="molecule type" value="Genomic_DNA"/>
</dbReference>
<evidence type="ECO:0008006" key="4">
    <source>
        <dbReference type="Google" id="ProtNLM"/>
    </source>
</evidence>
<keyword evidence="3" id="KW-1185">Reference proteome</keyword>
<feature type="signal peptide" evidence="1">
    <location>
        <begin position="1"/>
        <end position="32"/>
    </location>
</feature>
<evidence type="ECO:0000256" key="1">
    <source>
        <dbReference type="SAM" id="SignalP"/>
    </source>
</evidence>
<evidence type="ECO:0000313" key="2">
    <source>
        <dbReference type="EMBL" id="QDH25040.1"/>
    </source>
</evidence>
<keyword evidence="1" id="KW-0732">Signal</keyword>
<dbReference type="AlphaFoldDB" id="A0A4Y6V8P1"/>
<dbReference type="Gene3D" id="1.25.40.10">
    <property type="entry name" value="Tetratricopeptide repeat domain"/>
    <property type="match status" value="1"/>
</dbReference>
<dbReference type="Proteomes" id="UP000317214">
    <property type="component" value="Chromosome"/>
</dbReference>
<feature type="chain" id="PRO_5021488200" description="Tetratricopeptide repeat protein" evidence="1">
    <location>
        <begin position="33"/>
        <end position="414"/>
    </location>
</feature>
<dbReference type="OrthoDB" id="7340606at2"/>
<name>A0A4Y6V8P1_9PROT</name>
<dbReference type="SUPFAM" id="SSF48452">
    <property type="entry name" value="TPR-like"/>
    <property type="match status" value="1"/>
</dbReference>
<organism evidence="2 3">
    <name type="scientific">Neokomagataea tanensis</name>
    <dbReference type="NCBI Taxonomy" id="661191"/>
    <lineage>
        <taxon>Bacteria</taxon>
        <taxon>Pseudomonadati</taxon>
        <taxon>Pseudomonadota</taxon>
        <taxon>Alphaproteobacteria</taxon>
        <taxon>Acetobacterales</taxon>
        <taxon>Acetobacteraceae</taxon>
        <taxon>Neokomagataea</taxon>
    </lineage>
</organism>
<proteinExistence type="predicted"/>
<sequence>MSLSLNRFNLTRNSLMAGSAALSLAFFGTASAADVLGQAVGKDLQQAQSALASKDYAKAMAAVDAADAVKGKTEYEAYTTAQMRAAVAAQSGNTAAALKAYDVLIDSSRTPAAAKSQMLMAEATMAYSAKNYPQAIQATERYLKDHGLDPRMQTVLIQSYYLQGDWKGCAQAAQKQVDATIAAGKAPAENHLQMLATAYTNLKDSDAKAHTYVLLAKYYNKPDYWAMLIHDLVANPNLQPPLVLYVERLRLQTGVLKDPSDFQDMGERAVQMGLAQLALKLLDQGYADKILGVGPSAPATAKFHAFVAQRAATDRAQLPQSTAAAKTAPNAGPALTTGYNLVLNGQADAGLDLMKTGLGKNPRYPDLAIVEYGMAQMDAGHKADAIQTFNSIKNPGPARDVAALWALLLSPTAH</sequence>
<dbReference type="InterPro" id="IPR011990">
    <property type="entry name" value="TPR-like_helical_dom_sf"/>
</dbReference>
<dbReference type="RefSeq" id="WP_141492894.1">
    <property type="nucleotide sequence ID" value="NZ_CP032485.1"/>
</dbReference>
<dbReference type="KEGG" id="ntn:D5366_07255"/>
<evidence type="ECO:0000313" key="3">
    <source>
        <dbReference type="Proteomes" id="UP000317214"/>
    </source>
</evidence>